<dbReference type="NCBIfam" id="TIGR00006">
    <property type="entry name" value="16S rRNA (cytosine(1402)-N(4))-methyltransferase RsmH"/>
    <property type="match status" value="1"/>
</dbReference>
<dbReference type="Pfam" id="PF01795">
    <property type="entry name" value="Methyltransf_5"/>
    <property type="match status" value="1"/>
</dbReference>
<keyword evidence="2 7" id="KW-0963">Cytoplasm</keyword>
<proteinExistence type="inferred from homology"/>
<dbReference type="Proteomes" id="UP000034076">
    <property type="component" value="Unassembled WGS sequence"/>
</dbReference>
<evidence type="ECO:0000313" key="9">
    <source>
        <dbReference type="Proteomes" id="UP000034076"/>
    </source>
</evidence>
<dbReference type="InterPro" id="IPR002903">
    <property type="entry name" value="RsmH"/>
</dbReference>
<evidence type="ECO:0000256" key="2">
    <source>
        <dbReference type="ARBA" id="ARBA00022490"/>
    </source>
</evidence>
<dbReference type="PATRIC" id="fig|270498.16.peg.1802"/>
<evidence type="ECO:0000256" key="4">
    <source>
        <dbReference type="ARBA" id="ARBA00022603"/>
    </source>
</evidence>
<dbReference type="HAMAP" id="MF_01007">
    <property type="entry name" value="16SrRNA_methyltr_H"/>
    <property type="match status" value="1"/>
</dbReference>
<feature type="binding site" evidence="7">
    <location>
        <position position="109"/>
    </location>
    <ligand>
        <name>S-adenosyl-L-methionine</name>
        <dbReference type="ChEBI" id="CHEBI:59789"/>
    </ligand>
</feature>
<keyword evidence="6 7" id="KW-0949">S-adenosyl-L-methionine</keyword>
<dbReference type="EC" id="2.1.1.199" evidence="7"/>
<dbReference type="PANTHER" id="PTHR11265:SF0">
    <property type="entry name" value="12S RRNA N4-METHYLCYTIDINE METHYLTRANSFERASE"/>
    <property type="match status" value="1"/>
</dbReference>
<dbReference type="FunFam" id="1.10.150.170:FF:000001">
    <property type="entry name" value="Ribosomal RNA small subunit methyltransferase H"/>
    <property type="match status" value="1"/>
</dbReference>
<name>A0A0M2NMS8_9FIRM</name>
<dbReference type="AlphaFoldDB" id="A0A0M2NMS8"/>
<comment type="caution">
    <text evidence="8">The sequence shown here is derived from an EMBL/GenBank/DDBJ whole genome shotgun (WGS) entry which is preliminary data.</text>
</comment>
<comment type="catalytic activity">
    <reaction evidence="7">
        <text>cytidine(1402) in 16S rRNA + S-adenosyl-L-methionine = N(4)-methylcytidine(1402) in 16S rRNA + S-adenosyl-L-homocysteine + H(+)</text>
        <dbReference type="Rhea" id="RHEA:42928"/>
        <dbReference type="Rhea" id="RHEA-COMP:10286"/>
        <dbReference type="Rhea" id="RHEA-COMP:10287"/>
        <dbReference type="ChEBI" id="CHEBI:15378"/>
        <dbReference type="ChEBI" id="CHEBI:57856"/>
        <dbReference type="ChEBI" id="CHEBI:59789"/>
        <dbReference type="ChEBI" id="CHEBI:74506"/>
        <dbReference type="ChEBI" id="CHEBI:82748"/>
        <dbReference type="EC" id="2.1.1.199"/>
    </reaction>
</comment>
<dbReference type="PANTHER" id="PTHR11265">
    <property type="entry name" value="S-ADENOSYL-METHYLTRANSFERASE MRAW"/>
    <property type="match status" value="1"/>
</dbReference>
<dbReference type="Gene3D" id="1.10.150.170">
    <property type="entry name" value="Putative methyltransferase TM0872, insert domain"/>
    <property type="match status" value="1"/>
</dbReference>
<dbReference type="SUPFAM" id="SSF53335">
    <property type="entry name" value="S-adenosyl-L-methionine-dependent methyltransferases"/>
    <property type="match status" value="1"/>
</dbReference>
<accession>A0A0M2NMS8</accession>
<feature type="binding site" evidence="7">
    <location>
        <position position="54"/>
    </location>
    <ligand>
        <name>S-adenosyl-L-methionine</name>
        <dbReference type="ChEBI" id="CHEBI:59789"/>
    </ligand>
</feature>
<keyword evidence="5 7" id="KW-0808">Transferase</keyword>
<evidence type="ECO:0000313" key="8">
    <source>
        <dbReference type="EMBL" id="KKI52306.1"/>
    </source>
</evidence>
<keyword evidence="4 7" id="KW-0489">Methyltransferase</keyword>
<protein>
    <recommendedName>
        <fullName evidence="7">Ribosomal RNA small subunit methyltransferase H</fullName>
        <ecNumber evidence="7">2.1.1.199</ecNumber>
    </recommendedName>
    <alternativeName>
        <fullName evidence="7">16S rRNA m(4)C1402 methyltransferase</fullName>
    </alternativeName>
    <alternativeName>
        <fullName evidence="7">rRNA (cytosine-N(4)-)-methyltransferase RsmH</fullName>
    </alternativeName>
</protein>
<sequence length="312" mass="34777">MTAQGHVPVLYRETLEALNLQDGGLYVDGTLGGAGHSTGILEASAPGGKLIGIDKDMAAIRRCGERLAGYKDRITLVHDDFKNIRQILDRLDIEKIDGAVLDLGVSSFQLDEGERGFSYNEPAPLDMRMDRNNLLTAQRVVNEYGEEALRQVIRDYGEEKWASRIAQFIVAERKKKPIETTLELVEIIKSAIPAGARRNGPHPAKRTFQAIRIEVNAELTGLSQAIDDYVSVLESGGRLAVITFHSLEDRIVKQTFKRLFDPCECPKDFPVCVCGKESQVRILTRKPVLPTELELETNPRARSAKLRVAEKR</sequence>
<dbReference type="InterPro" id="IPR029063">
    <property type="entry name" value="SAM-dependent_MTases_sf"/>
</dbReference>
<feature type="binding site" evidence="7">
    <location>
        <position position="102"/>
    </location>
    <ligand>
        <name>S-adenosyl-L-methionine</name>
        <dbReference type="ChEBI" id="CHEBI:59789"/>
    </ligand>
</feature>
<dbReference type="EMBL" id="LAYJ01000029">
    <property type="protein sequence ID" value="KKI52306.1"/>
    <property type="molecule type" value="Genomic_DNA"/>
</dbReference>
<dbReference type="PIRSF" id="PIRSF004486">
    <property type="entry name" value="MraW"/>
    <property type="match status" value="1"/>
</dbReference>
<dbReference type="OrthoDB" id="9806637at2"/>
<evidence type="ECO:0000256" key="1">
    <source>
        <dbReference type="ARBA" id="ARBA00010396"/>
    </source>
</evidence>
<dbReference type="Gene3D" id="3.40.50.150">
    <property type="entry name" value="Vaccinia Virus protein VP39"/>
    <property type="match status" value="1"/>
</dbReference>
<comment type="similarity">
    <text evidence="1 7">Belongs to the methyltransferase superfamily. RsmH family.</text>
</comment>
<feature type="binding site" evidence="7">
    <location>
        <begin position="34"/>
        <end position="36"/>
    </location>
    <ligand>
        <name>S-adenosyl-L-methionine</name>
        <dbReference type="ChEBI" id="CHEBI:59789"/>
    </ligand>
</feature>
<keyword evidence="3 7" id="KW-0698">rRNA processing</keyword>
<dbReference type="InterPro" id="IPR023397">
    <property type="entry name" value="SAM-dep_MeTrfase_MraW_recog"/>
</dbReference>
<evidence type="ECO:0000256" key="3">
    <source>
        <dbReference type="ARBA" id="ARBA00022552"/>
    </source>
</evidence>
<dbReference type="GO" id="GO:0071424">
    <property type="term" value="F:rRNA (cytosine-N4-)-methyltransferase activity"/>
    <property type="evidence" value="ECO:0007669"/>
    <property type="project" value="UniProtKB-UniRule"/>
</dbReference>
<dbReference type="GO" id="GO:0005737">
    <property type="term" value="C:cytoplasm"/>
    <property type="evidence" value="ECO:0007669"/>
    <property type="project" value="UniProtKB-SubCell"/>
</dbReference>
<comment type="function">
    <text evidence="7">Specifically methylates the N4 position of cytidine in position 1402 (C1402) of 16S rRNA.</text>
</comment>
<feature type="binding site" evidence="7">
    <location>
        <position position="81"/>
    </location>
    <ligand>
        <name>S-adenosyl-L-methionine</name>
        <dbReference type="ChEBI" id="CHEBI:59789"/>
    </ligand>
</feature>
<comment type="subcellular location">
    <subcellularLocation>
        <location evidence="7">Cytoplasm</location>
    </subcellularLocation>
</comment>
<dbReference type="RefSeq" id="WP_046442109.1">
    <property type="nucleotide sequence ID" value="NZ_LAYJ01000029.1"/>
</dbReference>
<gene>
    <name evidence="7" type="primary">rsmH</name>
    <name evidence="8" type="ORF">CHK_0214</name>
</gene>
<reference evidence="8 9" key="1">
    <citation type="submission" date="2015-04" db="EMBL/GenBank/DDBJ databases">
        <title>Draft genome sequence of bacteremic isolate Catabacter hongkongensis type strain HKU16T.</title>
        <authorList>
            <person name="Lau S.K."/>
            <person name="Teng J.L."/>
            <person name="Huang Y."/>
            <person name="Curreem S.O."/>
            <person name="Tsui S.K."/>
            <person name="Woo P.C."/>
        </authorList>
    </citation>
    <scope>NUCLEOTIDE SEQUENCE [LARGE SCALE GENOMIC DNA]</scope>
    <source>
        <strain evidence="8 9">HKU16</strain>
    </source>
</reference>
<evidence type="ECO:0000256" key="7">
    <source>
        <dbReference type="HAMAP-Rule" id="MF_01007"/>
    </source>
</evidence>
<dbReference type="GO" id="GO:0070475">
    <property type="term" value="P:rRNA base methylation"/>
    <property type="evidence" value="ECO:0007669"/>
    <property type="project" value="UniProtKB-UniRule"/>
</dbReference>
<dbReference type="SUPFAM" id="SSF81799">
    <property type="entry name" value="Putative methyltransferase TM0872, insert domain"/>
    <property type="match status" value="1"/>
</dbReference>
<evidence type="ECO:0000256" key="5">
    <source>
        <dbReference type="ARBA" id="ARBA00022679"/>
    </source>
</evidence>
<dbReference type="STRING" id="270498.CHK_0214"/>
<organism evidence="8 9">
    <name type="scientific">Christensenella hongkongensis</name>
    <dbReference type="NCBI Taxonomy" id="270498"/>
    <lineage>
        <taxon>Bacteria</taxon>
        <taxon>Bacillati</taxon>
        <taxon>Bacillota</taxon>
        <taxon>Clostridia</taxon>
        <taxon>Christensenellales</taxon>
        <taxon>Christensenellaceae</taxon>
        <taxon>Christensenella</taxon>
    </lineage>
</organism>
<evidence type="ECO:0000256" key="6">
    <source>
        <dbReference type="ARBA" id="ARBA00022691"/>
    </source>
</evidence>
<keyword evidence="9" id="KW-1185">Reference proteome</keyword>